<keyword evidence="3" id="KW-0326">Glycosidase</keyword>
<dbReference type="InterPro" id="IPR006047">
    <property type="entry name" value="GH13_cat_dom"/>
</dbReference>
<evidence type="ECO:0000256" key="5">
    <source>
        <dbReference type="ARBA" id="ARBA00038939"/>
    </source>
</evidence>
<dbReference type="Gene3D" id="3.90.400.10">
    <property type="entry name" value="Oligo-1,6-glucosidase, Domain 2"/>
    <property type="match status" value="1"/>
</dbReference>
<evidence type="ECO:0000313" key="7">
    <source>
        <dbReference type="EMBL" id="MFE8701799.1"/>
    </source>
</evidence>
<reference evidence="7 8" key="1">
    <citation type="submission" date="2024-08" db="EMBL/GenBank/DDBJ databases">
        <title>Two novel Cytobacillus novel species.</title>
        <authorList>
            <person name="Liu G."/>
        </authorList>
    </citation>
    <scope>NUCLEOTIDE SEQUENCE [LARGE SCALE GENOMIC DNA]</scope>
    <source>
        <strain evidence="7 8">FJAT-54145</strain>
    </source>
</reference>
<dbReference type="SUPFAM" id="SSF51445">
    <property type="entry name" value="(Trans)glycosidases"/>
    <property type="match status" value="1"/>
</dbReference>
<keyword evidence="8" id="KW-1185">Reference proteome</keyword>
<evidence type="ECO:0000259" key="6">
    <source>
        <dbReference type="SMART" id="SM00642"/>
    </source>
</evidence>
<dbReference type="EMBL" id="JBIACK010000007">
    <property type="protein sequence ID" value="MFE8701799.1"/>
    <property type="molecule type" value="Genomic_DNA"/>
</dbReference>
<gene>
    <name evidence="7" type="ORF">ACFYKX_14460</name>
</gene>
<comment type="catalytic activity">
    <reaction evidence="4">
        <text>Hydrolysis of (1-&gt;6)-alpha-D-glucosidic linkages in some oligosaccharides produced from starch and glycogen by alpha-amylase, and in isomaltose.</text>
        <dbReference type="EC" id="3.2.1.10"/>
    </reaction>
</comment>
<feature type="domain" description="Glycosyl hydrolase family 13 catalytic" evidence="6">
    <location>
        <begin position="13"/>
        <end position="423"/>
    </location>
</feature>
<sequence length="563" mass="65941">MNKTWWKESVIYQIYPRSFYDSNGDGIGDIKGITAKLDYLKELGIDVIWLSPIFKSPNADNGYDVSDYQDIMDEFGTMEDFDEMLEEAHHRGIKIMLDLVVNHSSDEHKWFIESRQSKDNPYRDYYIWHPGKENGEPPSNWGAMWGDSAWKYDEVSGEYYLHLFHEKQPDLNWENPTLREEVYKMMRYWLDKGIDGFRMDVINFISKVPGFPDGPMREGEKFGDGSPYFLNGPRIHEFLQEMNRETFSKYDTITVGEMPGVNIDQAKLYTGEERNELNMVFQFEHVDLGNGKYGKWTPGPWKLTDLKQILDRWQEGLATGGWNSLYWSNHDQPRAVSRWTPGAEEKYREKAAKMLATLLHNLQGSPYIYQGEEIGMTNVYFDSIDDYRDVETLNAYRDLYKEGKLTYDKMMKGIHERGRDNSRTPIQWDDREHGGFTTGTPWIQVNPNYKKINVKSALEDNTSIFYYYKKLIQLRKKHEVIVYGTYESVMKDSEEIYAYMRTLGENKLLVMANFMDGTPVFTLPSTLGFTSKEVLISNYEVSDEEDISSVVLKPYEARVYLLR</sequence>
<dbReference type="EC" id="3.2.1.10" evidence="5"/>
<evidence type="ECO:0000256" key="3">
    <source>
        <dbReference type="ARBA" id="ARBA00023295"/>
    </source>
</evidence>
<dbReference type="InterPro" id="IPR056300">
    <property type="entry name" value="SusG-like_C"/>
</dbReference>
<proteinExistence type="inferred from homology"/>
<dbReference type="Pfam" id="PF00128">
    <property type="entry name" value="Alpha-amylase"/>
    <property type="match status" value="1"/>
</dbReference>
<dbReference type="Gene3D" id="2.60.40.1180">
    <property type="entry name" value="Golgi alpha-mannosidase II"/>
    <property type="match status" value="1"/>
</dbReference>
<dbReference type="InterPro" id="IPR013780">
    <property type="entry name" value="Glyco_hydro_b"/>
</dbReference>
<dbReference type="CDD" id="cd11333">
    <property type="entry name" value="AmyAc_SI_OligoGlu_DGase"/>
    <property type="match status" value="1"/>
</dbReference>
<protein>
    <recommendedName>
        <fullName evidence="5">oligo-1,6-glucosidase</fullName>
        <ecNumber evidence="5">3.2.1.10</ecNumber>
    </recommendedName>
</protein>
<dbReference type="Gene3D" id="3.20.20.80">
    <property type="entry name" value="Glycosidases"/>
    <property type="match status" value="1"/>
</dbReference>
<dbReference type="Pfam" id="PF23915">
    <property type="entry name" value="SusG_C"/>
    <property type="match status" value="1"/>
</dbReference>
<dbReference type="RefSeq" id="WP_389361768.1">
    <property type="nucleotide sequence ID" value="NZ_JBIACK010000007.1"/>
</dbReference>
<dbReference type="SUPFAM" id="SSF51011">
    <property type="entry name" value="Glycosyl hydrolase domain"/>
    <property type="match status" value="1"/>
</dbReference>
<dbReference type="PANTHER" id="PTHR10357">
    <property type="entry name" value="ALPHA-AMYLASE FAMILY MEMBER"/>
    <property type="match status" value="1"/>
</dbReference>
<evidence type="ECO:0000313" key="8">
    <source>
        <dbReference type="Proteomes" id="UP001601059"/>
    </source>
</evidence>
<dbReference type="PANTHER" id="PTHR10357:SF184">
    <property type="entry name" value="OLIGO-1,6-GLUCOSIDASE 1"/>
    <property type="match status" value="1"/>
</dbReference>
<keyword evidence="2" id="KW-0378">Hydrolase</keyword>
<dbReference type="Proteomes" id="UP001601059">
    <property type="component" value="Unassembled WGS sequence"/>
</dbReference>
<dbReference type="InterPro" id="IPR045857">
    <property type="entry name" value="O16G_dom_2"/>
</dbReference>
<dbReference type="InterPro" id="IPR017853">
    <property type="entry name" value="GH"/>
</dbReference>
<evidence type="ECO:0000256" key="2">
    <source>
        <dbReference type="ARBA" id="ARBA00022801"/>
    </source>
</evidence>
<name>A0ABW6KDI0_9BACI</name>
<dbReference type="NCBIfam" id="NF008183">
    <property type="entry name" value="PRK10933.1"/>
    <property type="match status" value="1"/>
</dbReference>
<dbReference type="SMART" id="SM00642">
    <property type="entry name" value="Aamy"/>
    <property type="match status" value="1"/>
</dbReference>
<evidence type="ECO:0000256" key="1">
    <source>
        <dbReference type="ARBA" id="ARBA00008061"/>
    </source>
</evidence>
<comment type="similarity">
    <text evidence="1">Belongs to the glycosyl hydrolase 13 family.</text>
</comment>
<comment type="caution">
    <text evidence="7">The sequence shown here is derived from an EMBL/GenBank/DDBJ whole genome shotgun (WGS) entry which is preliminary data.</text>
</comment>
<accession>A0ABW6KDI0</accession>
<organism evidence="7 8">
    <name type="scientific">Cytobacillus spartinae</name>
    <dbReference type="NCBI Taxonomy" id="3299023"/>
    <lineage>
        <taxon>Bacteria</taxon>
        <taxon>Bacillati</taxon>
        <taxon>Bacillota</taxon>
        <taxon>Bacilli</taxon>
        <taxon>Bacillales</taxon>
        <taxon>Bacillaceae</taxon>
        <taxon>Cytobacillus</taxon>
    </lineage>
</organism>
<evidence type="ECO:0000256" key="4">
    <source>
        <dbReference type="ARBA" id="ARBA00036217"/>
    </source>
</evidence>